<evidence type="ECO:0000313" key="2">
    <source>
        <dbReference type="EMBL" id="MET3559929.1"/>
    </source>
</evidence>
<gene>
    <name evidence="2" type="ORF">ABID39_000613</name>
</gene>
<evidence type="ECO:0000256" key="1">
    <source>
        <dbReference type="SAM" id="Phobius"/>
    </source>
</evidence>
<keyword evidence="1" id="KW-1133">Transmembrane helix</keyword>
<keyword evidence="1" id="KW-0812">Transmembrane</keyword>
<accession>A0ABV2FMZ6</accession>
<proteinExistence type="predicted"/>
<keyword evidence="3" id="KW-1185">Reference proteome</keyword>
<sequence>MWRLDFLLFMVWGKARLIIFLYLIERGNIFVYFVVSLSVGFLYIL</sequence>
<evidence type="ECO:0000313" key="3">
    <source>
        <dbReference type="Proteomes" id="UP001549112"/>
    </source>
</evidence>
<name>A0ABV2FMZ6_9HYPH</name>
<dbReference type="EMBL" id="JBEPLT010000004">
    <property type="protein sequence ID" value="MET3559929.1"/>
    <property type="molecule type" value="Genomic_DNA"/>
</dbReference>
<keyword evidence="1" id="KW-0472">Membrane</keyword>
<reference evidence="2 3" key="1">
    <citation type="submission" date="2024-06" db="EMBL/GenBank/DDBJ databases">
        <title>Genomic Encyclopedia of Type Strains, Phase IV (KMG-IV): sequencing the most valuable type-strain genomes for metagenomic binning, comparative biology and taxonomic classification.</title>
        <authorList>
            <person name="Goeker M."/>
        </authorList>
    </citation>
    <scope>NUCLEOTIDE SEQUENCE [LARGE SCALE GENOMIC DNA]</scope>
    <source>
        <strain evidence="2 3">DSM 23650</strain>
    </source>
</reference>
<protein>
    <submittedName>
        <fullName evidence="2">Uncharacterized protein</fullName>
    </submittedName>
</protein>
<dbReference type="Proteomes" id="UP001549112">
    <property type="component" value="Unassembled WGS sequence"/>
</dbReference>
<feature type="transmembrane region" description="Helical" evidence="1">
    <location>
        <begin position="29"/>
        <end position="44"/>
    </location>
</feature>
<organism evidence="2 3">
    <name type="scientific">Bartonella japonica</name>
    <dbReference type="NCBI Taxonomy" id="357761"/>
    <lineage>
        <taxon>Bacteria</taxon>
        <taxon>Pseudomonadati</taxon>
        <taxon>Pseudomonadota</taxon>
        <taxon>Alphaproteobacteria</taxon>
        <taxon>Hyphomicrobiales</taxon>
        <taxon>Bartonellaceae</taxon>
        <taxon>Bartonella</taxon>
    </lineage>
</organism>
<comment type="caution">
    <text evidence="2">The sequence shown here is derived from an EMBL/GenBank/DDBJ whole genome shotgun (WGS) entry which is preliminary data.</text>
</comment>